<feature type="compositionally biased region" description="Polar residues" evidence="3">
    <location>
        <begin position="301"/>
        <end position="326"/>
    </location>
</feature>
<evidence type="ECO:0000259" key="4">
    <source>
        <dbReference type="PROSITE" id="PS50158"/>
    </source>
</evidence>
<keyword evidence="1" id="KW-0863">Zinc-finger</keyword>
<dbReference type="Pfam" id="PF24496">
    <property type="entry name" value="DUF7588"/>
    <property type="match status" value="1"/>
</dbReference>
<dbReference type="Gene3D" id="4.10.60.10">
    <property type="entry name" value="Zinc finger, CCHC-type"/>
    <property type="match status" value="1"/>
</dbReference>
<dbReference type="SMART" id="SM00343">
    <property type="entry name" value="ZnF_C2HC"/>
    <property type="match status" value="1"/>
</dbReference>
<evidence type="ECO:0000313" key="6">
    <source>
        <dbReference type="Proteomes" id="UP001443914"/>
    </source>
</evidence>
<dbReference type="InterPro" id="IPR056010">
    <property type="entry name" value="DUF7588"/>
</dbReference>
<proteinExistence type="predicted"/>
<evidence type="ECO:0000313" key="5">
    <source>
        <dbReference type="EMBL" id="KAK9671708.1"/>
    </source>
</evidence>
<feature type="region of interest" description="Disordered" evidence="3">
    <location>
        <begin position="301"/>
        <end position="331"/>
    </location>
</feature>
<feature type="domain" description="CCHC-type" evidence="4">
    <location>
        <begin position="903"/>
        <end position="916"/>
    </location>
</feature>
<dbReference type="PANTHER" id="PTHR33054">
    <property type="entry name" value="CCHC-TYPE DOMAIN-CONTAINING PROTEIN"/>
    <property type="match status" value="1"/>
</dbReference>
<dbReference type="InterPro" id="IPR028919">
    <property type="entry name" value="Viral_movement"/>
</dbReference>
<evidence type="ECO:0000256" key="3">
    <source>
        <dbReference type="SAM" id="MobiDB-lite"/>
    </source>
</evidence>
<keyword evidence="1" id="KW-0479">Metal-binding</keyword>
<dbReference type="PROSITE" id="PS50158">
    <property type="entry name" value="ZF_CCHC"/>
    <property type="match status" value="1"/>
</dbReference>
<organism evidence="5 6">
    <name type="scientific">Saponaria officinalis</name>
    <name type="common">Common soapwort</name>
    <name type="synonym">Lychnis saponaria</name>
    <dbReference type="NCBI Taxonomy" id="3572"/>
    <lineage>
        <taxon>Eukaryota</taxon>
        <taxon>Viridiplantae</taxon>
        <taxon>Streptophyta</taxon>
        <taxon>Embryophyta</taxon>
        <taxon>Tracheophyta</taxon>
        <taxon>Spermatophyta</taxon>
        <taxon>Magnoliopsida</taxon>
        <taxon>eudicotyledons</taxon>
        <taxon>Gunneridae</taxon>
        <taxon>Pentapetalae</taxon>
        <taxon>Caryophyllales</taxon>
        <taxon>Caryophyllaceae</taxon>
        <taxon>Caryophylleae</taxon>
        <taxon>Saponaria</taxon>
    </lineage>
</organism>
<feature type="compositionally biased region" description="Basic and acidic residues" evidence="3">
    <location>
        <begin position="560"/>
        <end position="575"/>
    </location>
</feature>
<dbReference type="Proteomes" id="UP001443914">
    <property type="component" value="Unassembled WGS sequence"/>
</dbReference>
<dbReference type="GO" id="GO:0008270">
    <property type="term" value="F:zinc ion binding"/>
    <property type="evidence" value="ECO:0007669"/>
    <property type="project" value="UniProtKB-KW"/>
</dbReference>
<dbReference type="Pfam" id="PF24925">
    <property type="entry name" value="DUF7746"/>
    <property type="match status" value="1"/>
</dbReference>
<dbReference type="EMBL" id="JBDFQZ010000012">
    <property type="protein sequence ID" value="KAK9671708.1"/>
    <property type="molecule type" value="Genomic_DNA"/>
</dbReference>
<keyword evidence="6" id="KW-1185">Reference proteome</keyword>
<evidence type="ECO:0000256" key="2">
    <source>
        <dbReference type="SAM" id="Coils"/>
    </source>
</evidence>
<dbReference type="InterPro" id="IPR001878">
    <property type="entry name" value="Znf_CCHC"/>
</dbReference>
<dbReference type="PANTHER" id="PTHR33054:SF13">
    <property type="entry name" value="CCHC-TYPE DOMAIN-CONTAINING PROTEIN"/>
    <property type="match status" value="1"/>
</dbReference>
<keyword evidence="1" id="KW-0862">Zinc</keyword>
<comment type="caution">
    <text evidence="5">The sequence shown here is derived from an EMBL/GenBank/DDBJ whole genome shotgun (WGS) entry which is preliminary data.</text>
</comment>
<sequence length="1380" mass="160846">MNRIRHFIGNKSTVKNSTTTEVELPQNLDLLNKWTIPKVNTKTIYQLGTFERLGLKQVVKTTEESISLNNTEMVLQLLNNHDLEPYRKAEHKFIHIGLVQVAFKPLTMEGLPESCVAALRDVRNLDWKKSIMGVIKTSLGHGPVYFDVYPNLTLSLSDDNILDALTLNVKTHGYNYAQGSEVICICYRIYFKPLFTLNPCCRLVDKQLNETIIIETNFNKSNIATRRRIKWEEITFPDSWKIERAIQPKPIVYTDLLDVTQSEDGSISLNFGNNQNHRLSSLRSNSMRSYISPYDYHMEPPSTSRYSTSQLPETTCPPSETDSVKNSADEPIRDSKNEFNLPRWEIFRTWFFESFNSDQLTIFQNEFYEFCSSQNKIFYFVPWFCATYVDQYISVLERTYNLSNDKEENGTYPPLQSFKMENCEFIALSKTLDSKEAYHITAPHLNGLIKQQNYANLFLKIIGEQLGSLHDKLDRVISLLNNKTFKNQENCASSSALVSAPLIASLQKPPEIKNFITTAKHEWEEKVLAQAQVNKQVQDLLLEQMKNLSLKTLDDSISQENHDSSGEDENNRLDTKWSQKPNQRFFYYSRPSPMDVLYEEQEFQMNNSYNGKCIYEWNIDGQTDNQIYKQVHRMLMYSTICKQNKNTDSVIARMITAGFTGQLKGWWDNYLSEASKAGIYNSKTNEDPPIENAVYILTVNIIEHFTGRFLSKSENVRTLLQNLRCKTLTDYRWYKDAFLCRVMELPESSSAHWKAKFIDGLPHLFAERVKTILRDQSGSIPYNEYSYGSIPYNEYSYGRLIGACTEQGLKLCNEIKLNQQIKRQNLAERNQLGDFCEQFGMDMPPYPNKKRKAAREINNKSFHRKKRNKPYFKGNQFDKNNKKFIKPYRKRRFKSKTDNKIICYKCNRIGHYAKDCWTKKAISTLEIDDNIKDKLYKLLLTSDREGTYSSSSDSSDNEIKNMDNDTYYSDSSSTICEPCLKEHRINVLDNNSWVELLKAVKDPEIRSKIIDQIGNETSSSNNRVIIPDNEPYSMTKVHSLLKARQTNSHPSSLKDIFLEIENLKSEIRQLKNEAKSRDVRIANLEMINYSYKDPEIEITVRNSLIKYNYWDYIQAFDKVFLCENDKRSHTWFIKFSSDVYNNDLPTWFLNWWSFYGTSAEILPPILKELFDKWQGLISYIIDPEEIIFSYHMRFFIEFSIPYIWRSCPTTGYTSMLTKKLYCLKRKAFSKFWDTMIKKDPKNPDGQLNCQPTLNVIMDKIQALTQLKQIRDDESRTNDKGKLLEFLDDDDEINLDLSESSDKEIIKAYMDALKKTLKARKEEADYMNSFTNSSHMDKGSTSDVSMTSDKSHLSLKDFLQDAQDPNDDSQIEKIKTFLDIN</sequence>
<dbReference type="InterPro" id="IPR056648">
    <property type="entry name" value="DUF7746"/>
</dbReference>
<protein>
    <recommendedName>
        <fullName evidence="4">CCHC-type domain-containing protein</fullName>
    </recommendedName>
</protein>
<evidence type="ECO:0000256" key="1">
    <source>
        <dbReference type="PROSITE-ProRule" id="PRU00047"/>
    </source>
</evidence>
<dbReference type="Pfam" id="PF22909">
    <property type="entry name" value="Caulimovir_coat_dom"/>
    <property type="match status" value="1"/>
</dbReference>
<dbReference type="GO" id="GO:0003676">
    <property type="term" value="F:nucleic acid binding"/>
    <property type="evidence" value="ECO:0007669"/>
    <property type="project" value="InterPro"/>
</dbReference>
<name>A0AAW1H5P6_SAPOF</name>
<feature type="region of interest" description="Disordered" evidence="3">
    <location>
        <begin position="556"/>
        <end position="575"/>
    </location>
</feature>
<gene>
    <name evidence="5" type="ORF">RND81_12G049300</name>
</gene>
<dbReference type="Pfam" id="PF00098">
    <property type="entry name" value="zf-CCHC"/>
    <property type="match status" value="1"/>
</dbReference>
<accession>A0AAW1H5P6</accession>
<dbReference type="InterPro" id="IPR036875">
    <property type="entry name" value="Znf_CCHC_sf"/>
</dbReference>
<reference evidence="5" key="1">
    <citation type="submission" date="2024-03" db="EMBL/GenBank/DDBJ databases">
        <title>WGS assembly of Saponaria officinalis var. Norfolk2.</title>
        <authorList>
            <person name="Jenkins J."/>
            <person name="Shu S."/>
            <person name="Grimwood J."/>
            <person name="Barry K."/>
            <person name="Goodstein D."/>
            <person name="Schmutz J."/>
            <person name="Leebens-Mack J."/>
            <person name="Osbourn A."/>
        </authorList>
    </citation>
    <scope>NUCLEOTIDE SEQUENCE [LARGE SCALE GENOMIC DNA]</scope>
    <source>
        <strain evidence="5">JIC</strain>
    </source>
</reference>
<dbReference type="Pfam" id="PF01107">
    <property type="entry name" value="MP"/>
    <property type="match status" value="1"/>
</dbReference>
<keyword evidence="2" id="KW-0175">Coiled coil</keyword>
<dbReference type="SUPFAM" id="SSF57756">
    <property type="entry name" value="Retrovirus zinc finger-like domains"/>
    <property type="match status" value="1"/>
</dbReference>
<feature type="coiled-coil region" evidence="2">
    <location>
        <begin position="1053"/>
        <end position="1080"/>
    </location>
</feature>